<accession>A0A7S0FIT0</accession>
<gene>
    <name evidence="2" type="ORF">PBAH0796_LOCUS15353</name>
</gene>
<feature type="region of interest" description="Disordered" evidence="1">
    <location>
        <begin position="26"/>
        <end position="87"/>
    </location>
</feature>
<protein>
    <recommendedName>
        <fullName evidence="3">C3H1-type domain-containing protein</fullName>
    </recommendedName>
</protein>
<dbReference type="AlphaFoldDB" id="A0A7S0FIT0"/>
<reference evidence="2" key="1">
    <citation type="submission" date="2021-01" db="EMBL/GenBank/DDBJ databases">
        <authorList>
            <person name="Corre E."/>
            <person name="Pelletier E."/>
            <person name="Niang G."/>
            <person name="Scheremetjew M."/>
            <person name="Finn R."/>
            <person name="Kale V."/>
            <person name="Holt S."/>
            <person name="Cochrane G."/>
            <person name="Meng A."/>
            <person name="Brown T."/>
            <person name="Cohen L."/>
        </authorList>
    </citation>
    <scope>NUCLEOTIDE SEQUENCE</scope>
    <source>
        <strain evidence="2">Pbaha01</strain>
    </source>
</reference>
<proteinExistence type="predicted"/>
<dbReference type="EMBL" id="HBEG01025217">
    <property type="protein sequence ID" value="CAD8361382.1"/>
    <property type="molecule type" value="Transcribed_RNA"/>
</dbReference>
<evidence type="ECO:0000313" key="2">
    <source>
        <dbReference type="EMBL" id="CAD8361382.1"/>
    </source>
</evidence>
<name>A0A7S0FIT0_9DINO</name>
<evidence type="ECO:0000256" key="1">
    <source>
        <dbReference type="SAM" id="MobiDB-lite"/>
    </source>
</evidence>
<sequence length="242" mass="25470">MEVHAPAMGEEAAAAQRALPHAVDVAELRARAGGQPRGAASDGSASPSASWTCWRAPRESDFPASPAESEELEAASTAAQSSGTSTAQASLLELEAASTATRSSSATSAQQAAAAEEDQGLVDRKRLAFLVQLVVGMDASALEVLSNEELLDILPKRPDGEILSVGSMLHSTARCKPCVLWFRNLCTKGMYCAYCHSAHDGRQKGEDAAFRVNPCGKRGSKVCGQCVQHVMAHQDEPVTVYS</sequence>
<organism evidence="2">
    <name type="scientific">Pyrodinium bahamense</name>
    <dbReference type="NCBI Taxonomy" id="73915"/>
    <lineage>
        <taxon>Eukaryota</taxon>
        <taxon>Sar</taxon>
        <taxon>Alveolata</taxon>
        <taxon>Dinophyceae</taxon>
        <taxon>Gonyaulacales</taxon>
        <taxon>Pyrocystaceae</taxon>
        <taxon>Pyrodinium</taxon>
    </lineage>
</organism>
<evidence type="ECO:0008006" key="3">
    <source>
        <dbReference type="Google" id="ProtNLM"/>
    </source>
</evidence>
<feature type="compositionally biased region" description="Low complexity" evidence="1">
    <location>
        <begin position="74"/>
        <end position="87"/>
    </location>
</feature>
<feature type="compositionally biased region" description="Low complexity" evidence="1">
    <location>
        <begin position="31"/>
        <end position="50"/>
    </location>
</feature>